<reference evidence="2 3" key="1">
    <citation type="submission" date="2020-02" db="EMBL/GenBank/DDBJ databases">
        <authorList>
            <person name="Criscuolo A."/>
        </authorList>
    </citation>
    <scope>NUCLEOTIDE SEQUENCE [LARGE SCALE GENOMIC DNA]</scope>
    <source>
        <strain evidence="2">CIP105534</strain>
    </source>
</reference>
<dbReference type="RefSeq" id="WP_173970598.1">
    <property type="nucleotide sequence ID" value="NZ_CADCSU010000082.1"/>
</dbReference>
<feature type="transmembrane region" description="Helical" evidence="1">
    <location>
        <begin position="47"/>
        <end position="66"/>
    </location>
</feature>
<proteinExistence type="predicted"/>
<name>A0A6J4GJA1_9FLAO</name>
<evidence type="ECO:0000313" key="2">
    <source>
        <dbReference type="EMBL" id="CAA9198137.1"/>
    </source>
</evidence>
<protein>
    <submittedName>
        <fullName evidence="2">Uncharacterized protein</fullName>
    </submittedName>
</protein>
<sequence>MLFQLLLNFIVFIIKCIVWILFVLAAIPVGIYMLLNEWFPIFTHDGGFWFWSAFSILSVIGFIVLWKPIVWIVGILQTLGLGME</sequence>
<keyword evidence="1" id="KW-0472">Membrane</keyword>
<keyword evidence="1" id="KW-1133">Transmembrane helix</keyword>
<accession>A0A6J4GJA1</accession>
<evidence type="ECO:0000313" key="3">
    <source>
        <dbReference type="Proteomes" id="UP000479938"/>
    </source>
</evidence>
<keyword evidence="3" id="KW-1185">Reference proteome</keyword>
<gene>
    <name evidence="2" type="ORF">FLA105534_01956</name>
</gene>
<feature type="transmembrane region" description="Helical" evidence="1">
    <location>
        <begin position="12"/>
        <end position="35"/>
    </location>
</feature>
<organism evidence="2 3">
    <name type="scientific">Flavobacterium bizetiae</name>
    <dbReference type="NCBI Taxonomy" id="2704140"/>
    <lineage>
        <taxon>Bacteria</taxon>
        <taxon>Pseudomonadati</taxon>
        <taxon>Bacteroidota</taxon>
        <taxon>Flavobacteriia</taxon>
        <taxon>Flavobacteriales</taxon>
        <taxon>Flavobacteriaceae</taxon>
        <taxon>Flavobacterium</taxon>
    </lineage>
</organism>
<dbReference type="Proteomes" id="UP000479938">
    <property type="component" value="Unassembled WGS sequence"/>
</dbReference>
<keyword evidence="1" id="KW-0812">Transmembrane</keyword>
<dbReference type="EMBL" id="CADCSU010000082">
    <property type="protein sequence ID" value="CAA9198137.1"/>
    <property type="molecule type" value="Genomic_DNA"/>
</dbReference>
<dbReference type="AlphaFoldDB" id="A0A6J4GJA1"/>
<evidence type="ECO:0000256" key="1">
    <source>
        <dbReference type="SAM" id="Phobius"/>
    </source>
</evidence>